<dbReference type="GO" id="GO:0016705">
    <property type="term" value="F:oxidoreductase activity, acting on paired donors, with incorporation or reduction of molecular oxygen"/>
    <property type="evidence" value="ECO:0007669"/>
    <property type="project" value="InterPro"/>
</dbReference>
<sequence length="194" mass="22639">MWDYIPLTEWTMAELMKNPRVMRKAQIEVRQENEKFSNTDIQKINYLQMVIKESLRIHPPLPLLGPRKFREECKIDGYDIPNETIGLINVWAIGRNPEYWHDPETFEPERFSKVSINYKGNDFELIPFASGRRICPGISFAVASLELILARLLYHFDWKLPDGITPEDFDMNENYGATVGRKNSLCLVPKSYSP</sequence>
<keyword evidence="8 10" id="KW-0408">Iron</keyword>
<evidence type="ECO:0000256" key="10">
    <source>
        <dbReference type="PIRSR" id="PIRSR602401-1"/>
    </source>
</evidence>
<comment type="caution">
    <text evidence="11">The sequence shown here is derived from an EMBL/GenBank/DDBJ whole genome shotgun (WGS) entry which is preliminary data.</text>
</comment>
<dbReference type="GO" id="GO:0016020">
    <property type="term" value="C:membrane"/>
    <property type="evidence" value="ECO:0007669"/>
    <property type="project" value="UniProtKB-SubCell"/>
</dbReference>
<comment type="cofactor">
    <cofactor evidence="1 10">
        <name>heme</name>
        <dbReference type="ChEBI" id="CHEBI:30413"/>
    </cofactor>
</comment>
<dbReference type="SUPFAM" id="SSF48264">
    <property type="entry name" value="Cytochrome P450"/>
    <property type="match status" value="1"/>
</dbReference>
<dbReference type="PANTHER" id="PTHR47953">
    <property type="entry name" value="OS08G0105600 PROTEIN"/>
    <property type="match status" value="1"/>
</dbReference>
<evidence type="ECO:0000256" key="7">
    <source>
        <dbReference type="ARBA" id="ARBA00023002"/>
    </source>
</evidence>
<dbReference type="InterPro" id="IPR036396">
    <property type="entry name" value="Cyt_P450_sf"/>
</dbReference>
<feature type="binding site" description="axial binding residue" evidence="10">
    <location>
        <position position="135"/>
    </location>
    <ligand>
        <name>heme</name>
        <dbReference type="ChEBI" id="CHEBI:30413"/>
    </ligand>
    <ligandPart>
        <name>Fe</name>
        <dbReference type="ChEBI" id="CHEBI:18248"/>
    </ligandPart>
</feature>
<proteinExistence type="inferred from homology"/>
<protein>
    <submittedName>
        <fullName evidence="11">Premnaspirodiene oxygenase-like</fullName>
    </submittedName>
</protein>
<evidence type="ECO:0000256" key="9">
    <source>
        <dbReference type="ARBA" id="ARBA00023033"/>
    </source>
</evidence>
<dbReference type="GO" id="GO:0020037">
    <property type="term" value="F:heme binding"/>
    <property type="evidence" value="ECO:0007669"/>
    <property type="project" value="InterPro"/>
</dbReference>
<evidence type="ECO:0000313" key="12">
    <source>
        <dbReference type="Proteomes" id="UP000594638"/>
    </source>
</evidence>
<evidence type="ECO:0000256" key="6">
    <source>
        <dbReference type="ARBA" id="ARBA00022968"/>
    </source>
</evidence>
<comment type="subcellular location">
    <subcellularLocation>
        <location evidence="2">Membrane</location>
        <topology evidence="2">Single-pass type II membrane protein</topology>
    </subcellularLocation>
</comment>
<dbReference type="Pfam" id="PF00067">
    <property type="entry name" value="p450"/>
    <property type="match status" value="1"/>
</dbReference>
<dbReference type="GO" id="GO:0004497">
    <property type="term" value="F:monooxygenase activity"/>
    <property type="evidence" value="ECO:0007669"/>
    <property type="project" value="UniProtKB-KW"/>
</dbReference>
<keyword evidence="6" id="KW-0812">Transmembrane</keyword>
<dbReference type="PANTHER" id="PTHR47953:SF5">
    <property type="entry name" value="CYTOCHROME P450 71AV8-LIKE"/>
    <property type="match status" value="1"/>
</dbReference>
<evidence type="ECO:0000313" key="11">
    <source>
        <dbReference type="EMBL" id="CAA3006637.1"/>
    </source>
</evidence>
<name>A0A8S0TMP1_OLEEU</name>
<dbReference type="OrthoDB" id="1055148at2759"/>
<evidence type="ECO:0000256" key="4">
    <source>
        <dbReference type="ARBA" id="ARBA00022617"/>
    </source>
</evidence>
<dbReference type="GO" id="GO:0005506">
    <property type="term" value="F:iron ion binding"/>
    <property type="evidence" value="ECO:0007669"/>
    <property type="project" value="InterPro"/>
</dbReference>
<dbReference type="Gramene" id="OE9A079521T1">
    <property type="protein sequence ID" value="OE9A079521C1"/>
    <property type="gene ID" value="OE9A079521"/>
</dbReference>
<organism evidence="11 12">
    <name type="scientific">Olea europaea subsp. europaea</name>
    <dbReference type="NCBI Taxonomy" id="158383"/>
    <lineage>
        <taxon>Eukaryota</taxon>
        <taxon>Viridiplantae</taxon>
        <taxon>Streptophyta</taxon>
        <taxon>Embryophyta</taxon>
        <taxon>Tracheophyta</taxon>
        <taxon>Spermatophyta</taxon>
        <taxon>Magnoliopsida</taxon>
        <taxon>eudicotyledons</taxon>
        <taxon>Gunneridae</taxon>
        <taxon>Pentapetalae</taxon>
        <taxon>asterids</taxon>
        <taxon>lamiids</taxon>
        <taxon>Lamiales</taxon>
        <taxon>Oleaceae</taxon>
        <taxon>Oleeae</taxon>
        <taxon>Olea</taxon>
    </lineage>
</organism>
<dbReference type="InterPro" id="IPR001128">
    <property type="entry name" value="Cyt_P450"/>
</dbReference>
<keyword evidence="9" id="KW-0503">Monooxygenase</keyword>
<dbReference type="InterPro" id="IPR052306">
    <property type="entry name" value="CYP450_71D"/>
</dbReference>
<evidence type="ECO:0000256" key="2">
    <source>
        <dbReference type="ARBA" id="ARBA00004606"/>
    </source>
</evidence>
<dbReference type="InterPro" id="IPR002401">
    <property type="entry name" value="Cyt_P450_E_grp-I"/>
</dbReference>
<keyword evidence="5 10" id="KW-0479">Metal-binding</keyword>
<dbReference type="PRINTS" id="PR00385">
    <property type="entry name" value="P450"/>
</dbReference>
<evidence type="ECO:0000256" key="1">
    <source>
        <dbReference type="ARBA" id="ARBA00001971"/>
    </source>
</evidence>
<dbReference type="AlphaFoldDB" id="A0A8S0TMP1"/>
<keyword evidence="12" id="KW-1185">Reference proteome</keyword>
<gene>
    <name evidence="11" type="ORF">OLEA9_A079521</name>
</gene>
<keyword evidence="4 10" id="KW-0349">Heme</keyword>
<evidence type="ECO:0000256" key="3">
    <source>
        <dbReference type="ARBA" id="ARBA00010617"/>
    </source>
</evidence>
<dbReference type="Proteomes" id="UP000594638">
    <property type="component" value="Unassembled WGS sequence"/>
</dbReference>
<dbReference type="PRINTS" id="PR00463">
    <property type="entry name" value="EP450I"/>
</dbReference>
<accession>A0A8S0TMP1</accession>
<reference evidence="11 12" key="1">
    <citation type="submission" date="2019-12" db="EMBL/GenBank/DDBJ databases">
        <authorList>
            <person name="Alioto T."/>
            <person name="Alioto T."/>
            <person name="Gomez Garrido J."/>
        </authorList>
    </citation>
    <scope>NUCLEOTIDE SEQUENCE [LARGE SCALE GENOMIC DNA]</scope>
</reference>
<evidence type="ECO:0000256" key="5">
    <source>
        <dbReference type="ARBA" id="ARBA00022723"/>
    </source>
</evidence>
<comment type="similarity">
    <text evidence="3">Belongs to the cytochrome P450 family.</text>
</comment>
<dbReference type="FunFam" id="1.10.630.10:FF:000126">
    <property type="entry name" value="Predicted protein"/>
    <property type="match status" value="1"/>
</dbReference>
<evidence type="ECO:0000256" key="8">
    <source>
        <dbReference type="ARBA" id="ARBA00023004"/>
    </source>
</evidence>
<keyword evidence="6" id="KW-0735">Signal-anchor</keyword>
<keyword evidence="7" id="KW-0560">Oxidoreductase</keyword>
<dbReference type="EMBL" id="CACTIH010007262">
    <property type="protein sequence ID" value="CAA3006637.1"/>
    <property type="molecule type" value="Genomic_DNA"/>
</dbReference>
<dbReference type="Gene3D" id="1.10.630.10">
    <property type="entry name" value="Cytochrome P450"/>
    <property type="match status" value="1"/>
</dbReference>